<name>A0A6A6HXZ0_9PLEO</name>
<proteinExistence type="predicted"/>
<gene>
    <name evidence="1" type="ORF">BU26DRAFT_126233</name>
</gene>
<dbReference type="OrthoDB" id="550558at2759"/>
<dbReference type="PANTHER" id="PTHR37844:SF2">
    <property type="entry name" value="SER_THR PROTEIN PHOSPHATASE SUPERFAMILY (AFU_ORTHOLOGUE AFUA_1G14840)"/>
    <property type="match status" value="1"/>
</dbReference>
<dbReference type="EMBL" id="ML987206">
    <property type="protein sequence ID" value="KAF2243085.1"/>
    <property type="molecule type" value="Genomic_DNA"/>
</dbReference>
<sequence>MKRLSGLFSAPKTSFQILSDLHLNYESQYLTFHIPVTAPYLILAGNIGRLIDYESYLSFLVRRCNLYEKVFLVLGSLEFHGLGYLDGLELAGRLEKEMGTKGKLEVLCRTRSDVAGTNVTLLGCTLWSKIPEAAEAAVLNRIPEFDQQEGIRDWSIAKHNAEHARDLDWLRHEIHNPRSFAGSEASASSSQLVVVSSFAPELRETLPPWQVASPWSTAYGTELLSGNDWNGVKAWVCGATGRSGEFKKYGVKVASNQRGCVGEEVTGILEDGMTEKKKKGLFDITKVIRV</sequence>
<accession>A0A6A6HXZ0</accession>
<keyword evidence="2" id="KW-1185">Reference proteome</keyword>
<dbReference type="Proteomes" id="UP000800094">
    <property type="component" value="Unassembled WGS sequence"/>
</dbReference>
<dbReference type="GeneID" id="54572906"/>
<protein>
    <submittedName>
        <fullName evidence="1">Ser/Thr protein phosphatase superfamily</fullName>
    </submittedName>
</protein>
<evidence type="ECO:0000313" key="2">
    <source>
        <dbReference type="Proteomes" id="UP000800094"/>
    </source>
</evidence>
<dbReference type="PANTHER" id="PTHR37844">
    <property type="entry name" value="SER/THR PROTEIN PHOSPHATASE SUPERFAMILY (AFU_ORTHOLOGUE AFUA_1G14840)"/>
    <property type="match status" value="1"/>
</dbReference>
<reference evidence="1" key="1">
    <citation type="journal article" date="2020" name="Stud. Mycol.">
        <title>101 Dothideomycetes genomes: a test case for predicting lifestyles and emergence of pathogens.</title>
        <authorList>
            <person name="Haridas S."/>
            <person name="Albert R."/>
            <person name="Binder M."/>
            <person name="Bloem J."/>
            <person name="Labutti K."/>
            <person name="Salamov A."/>
            <person name="Andreopoulos B."/>
            <person name="Baker S."/>
            <person name="Barry K."/>
            <person name="Bills G."/>
            <person name="Bluhm B."/>
            <person name="Cannon C."/>
            <person name="Castanera R."/>
            <person name="Culley D."/>
            <person name="Daum C."/>
            <person name="Ezra D."/>
            <person name="Gonzalez J."/>
            <person name="Henrissat B."/>
            <person name="Kuo A."/>
            <person name="Liang C."/>
            <person name="Lipzen A."/>
            <person name="Lutzoni F."/>
            <person name="Magnuson J."/>
            <person name="Mondo S."/>
            <person name="Nolan M."/>
            <person name="Ohm R."/>
            <person name="Pangilinan J."/>
            <person name="Park H.-J."/>
            <person name="Ramirez L."/>
            <person name="Alfaro M."/>
            <person name="Sun H."/>
            <person name="Tritt A."/>
            <person name="Yoshinaga Y."/>
            <person name="Zwiers L.-H."/>
            <person name="Turgeon B."/>
            <person name="Goodwin S."/>
            <person name="Spatafora J."/>
            <person name="Crous P."/>
            <person name="Grigoriev I."/>
        </authorList>
    </citation>
    <scope>NUCLEOTIDE SEQUENCE</scope>
    <source>
        <strain evidence="1">CBS 122368</strain>
    </source>
</reference>
<dbReference type="RefSeq" id="XP_033678089.1">
    <property type="nucleotide sequence ID" value="XM_033819576.1"/>
</dbReference>
<organism evidence="1 2">
    <name type="scientific">Trematosphaeria pertusa</name>
    <dbReference type="NCBI Taxonomy" id="390896"/>
    <lineage>
        <taxon>Eukaryota</taxon>
        <taxon>Fungi</taxon>
        <taxon>Dikarya</taxon>
        <taxon>Ascomycota</taxon>
        <taxon>Pezizomycotina</taxon>
        <taxon>Dothideomycetes</taxon>
        <taxon>Pleosporomycetidae</taxon>
        <taxon>Pleosporales</taxon>
        <taxon>Massarineae</taxon>
        <taxon>Trematosphaeriaceae</taxon>
        <taxon>Trematosphaeria</taxon>
    </lineage>
</organism>
<evidence type="ECO:0000313" key="1">
    <source>
        <dbReference type="EMBL" id="KAF2243085.1"/>
    </source>
</evidence>
<dbReference type="AlphaFoldDB" id="A0A6A6HXZ0"/>